<evidence type="ECO:0000313" key="3">
    <source>
        <dbReference type="Proteomes" id="UP000836841"/>
    </source>
</evidence>
<keyword evidence="1" id="KW-1133">Transmembrane helix</keyword>
<feature type="transmembrane region" description="Helical" evidence="1">
    <location>
        <begin position="6"/>
        <end position="31"/>
    </location>
</feature>
<dbReference type="Proteomes" id="UP000836841">
    <property type="component" value="Unassembled WGS sequence"/>
</dbReference>
<evidence type="ECO:0000256" key="1">
    <source>
        <dbReference type="SAM" id="Phobius"/>
    </source>
</evidence>
<reference evidence="2 3" key="1">
    <citation type="submission" date="2022-03" db="EMBL/GenBank/DDBJ databases">
        <authorList>
            <person name="Nunn A."/>
            <person name="Chopra R."/>
            <person name="Nunn A."/>
            <person name="Contreras Garrido A."/>
        </authorList>
    </citation>
    <scope>NUCLEOTIDE SEQUENCE [LARGE SCALE GENOMIC DNA]</scope>
</reference>
<keyword evidence="1" id="KW-0472">Membrane</keyword>
<proteinExistence type="predicted"/>
<protein>
    <recommendedName>
        <fullName evidence="4">Transmembrane protein</fullName>
    </recommendedName>
</protein>
<keyword evidence="1" id="KW-0812">Transmembrane</keyword>
<feature type="transmembrane region" description="Helical" evidence="1">
    <location>
        <begin position="52"/>
        <end position="70"/>
    </location>
</feature>
<sequence length="130" mass="14350">MVAGILIVAVGDVVDVYLAAVMSLGLVASIVEERFGWEAIQVGWGEMAKRKVSGWVLSGGFLVMSGVISWELEWCLKGQDLSEEGGWTALMKWLGQNSSLVCLFGLVVLWSYIVNTVFYFECKRKHGVNE</sequence>
<comment type="caution">
    <text evidence="2">The sequence shown here is derived from an EMBL/GenBank/DDBJ whole genome shotgun (WGS) entry which is preliminary data.</text>
</comment>
<name>A0AAU9T8M9_THLAR</name>
<gene>
    <name evidence="2" type="ORF">TAV2_LOCUS26388</name>
</gene>
<dbReference type="AlphaFoldDB" id="A0AAU9T8M9"/>
<accession>A0AAU9T8M9</accession>
<dbReference type="EMBL" id="CAJVSB020000956">
    <property type="protein sequence ID" value="CAH2080690.1"/>
    <property type="molecule type" value="Genomic_DNA"/>
</dbReference>
<evidence type="ECO:0000313" key="2">
    <source>
        <dbReference type="EMBL" id="CAH2080690.1"/>
    </source>
</evidence>
<dbReference type="PANTHER" id="PTHR33133">
    <property type="entry name" value="OS08G0107100 PROTEIN-RELATED"/>
    <property type="match status" value="1"/>
</dbReference>
<organism evidence="2 3">
    <name type="scientific">Thlaspi arvense</name>
    <name type="common">Field penny-cress</name>
    <dbReference type="NCBI Taxonomy" id="13288"/>
    <lineage>
        <taxon>Eukaryota</taxon>
        <taxon>Viridiplantae</taxon>
        <taxon>Streptophyta</taxon>
        <taxon>Embryophyta</taxon>
        <taxon>Tracheophyta</taxon>
        <taxon>Spermatophyta</taxon>
        <taxon>Magnoliopsida</taxon>
        <taxon>eudicotyledons</taxon>
        <taxon>Gunneridae</taxon>
        <taxon>Pentapetalae</taxon>
        <taxon>rosids</taxon>
        <taxon>malvids</taxon>
        <taxon>Brassicales</taxon>
        <taxon>Brassicaceae</taxon>
        <taxon>Thlaspideae</taxon>
        <taxon>Thlaspi</taxon>
    </lineage>
</organism>
<keyword evidence="3" id="KW-1185">Reference proteome</keyword>
<evidence type="ECO:0008006" key="4">
    <source>
        <dbReference type="Google" id="ProtNLM"/>
    </source>
</evidence>
<feature type="transmembrane region" description="Helical" evidence="1">
    <location>
        <begin position="98"/>
        <end position="120"/>
    </location>
</feature>
<dbReference type="PANTHER" id="PTHR33133:SF21">
    <property type="entry name" value="TRANSMEMBRANE PROTEIN"/>
    <property type="match status" value="1"/>
</dbReference>